<sequence length="711" mass="78838">MDGRGDQWAGNHPGYPSGMLHPKAMQKGPPFVVPMMHQQNVFMKGGQNQGMMMHQPQGMVHMQQPMMPKFQDMGMHMPKMMQPPGPGYMHPGMGVPQRGRMQPMPMQEHMQNPLQKNGQPGMPGGSPVDMGKQRMVTRPMPGGPKNLMKVPSPSSMPPGFMGGGMHGGISPGSLGPSLSPRSMGGQVGPQGGSMQSNISPKSLMRRLSPESYRQHGNMMPKQNGGMMQPPKQAYAMKMPPKLVPGGMNFGPMMPPGPSQHLPMQGKRMGAPMNNQQMGKGMPPHLKPAPPLMMHKQLLPAHPQSQPTSMDNLQKQFRPAPKRLTTLPPPTGPQLGPALSQLPMPLPEVEPVNDVDRVMREQLRKSIPERMNSAISILMKDILGRAEGVYGISFKLSDETEVIDTIISEFLPIMDILWSETKKAHKYSLDETYMQLNGADSSKKKRFVLHRDMDELEDYYKRKEEIEKTLASYRTPAKPIQKDPLPPPPPEENEMSALMKAQEYADVGYNQRHLVQKITALDYRNALAGEECCNLLPESFRLQQIKMISTLHFDIRTPPRCVSPPSESINDLEASVSDVTKGANLTESSNFSSVASKLLEKQGSSFMEKMPDLPTLKLDMRYAKGPQVVPTPEMLMQLSGFNQQPQGGPMMFPKGMNFPMLPMPKMMPMRSKGPPPQIPPQNPRPKGEHDTGPPRPGPMIMRKQPGMYGGFY</sequence>
<evidence type="ECO:0000313" key="3">
    <source>
        <dbReference type="Proteomes" id="UP001230268"/>
    </source>
</evidence>
<feature type="compositionally biased region" description="Pro residues" evidence="1">
    <location>
        <begin position="672"/>
        <end position="682"/>
    </location>
</feature>
<dbReference type="EMBL" id="JAVEPI010000001">
    <property type="protein sequence ID" value="KAK1444159.1"/>
    <property type="molecule type" value="Genomic_DNA"/>
</dbReference>
<evidence type="ECO:0000313" key="2">
    <source>
        <dbReference type="EMBL" id="KAK1444159.1"/>
    </source>
</evidence>
<evidence type="ECO:0000256" key="1">
    <source>
        <dbReference type="SAM" id="MobiDB-lite"/>
    </source>
</evidence>
<feature type="region of interest" description="Disordered" evidence="1">
    <location>
        <begin position="665"/>
        <end position="711"/>
    </location>
</feature>
<protein>
    <submittedName>
        <fullName evidence="2">Uncharacterized protein</fullName>
    </submittedName>
</protein>
<feature type="region of interest" description="Disordered" evidence="1">
    <location>
        <begin position="180"/>
        <end position="199"/>
    </location>
</feature>
<proteinExistence type="predicted"/>
<accession>A0AAD8PF58</accession>
<dbReference type="Proteomes" id="UP001230268">
    <property type="component" value="Unassembled WGS sequence"/>
</dbReference>
<comment type="caution">
    <text evidence="2">The sequence shown here is derived from an EMBL/GenBank/DDBJ whole genome shotgun (WGS) entry which is preliminary data.</text>
</comment>
<reference evidence="2" key="1">
    <citation type="submission" date="2023-08" db="EMBL/GenBank/DDBJ databases">
        <title>Draft sequence of the Babesia gibsoni genome.</title>
        <authorList>
            <person name="Yamagishi J.Y."/>
            <person name="Xuan X.X."/>
        </authorList>
    </citation>
    <scope>NUCLEOTIDE SEQUENCE</scope>
    <source>
        <strain evidence="2">Azabu</strain>
    </source>
</reference>
<name>A0AAD8PF58_BABGI</name>
<feature type="region of interest" description="Disordered" evidence="1">
    <location>
        <begin position="110"/>
        <end position="132"/>
    </location>
</feature>
<gene>
    <name evidence="2" type="ORF">BgAZ_100650</name>
</gene>
<dbReference type="AlphaFoldDB" id="A0AAD8PF58"/>
<organism evidence="2 3">
    <name type="scientific">Babesia gibsoni</name>
    <dbReference type="NCBI Taxonomy" id="33632"/>
    <lineage>
        <taxon>Eukaryota</taxon>
        <taxon>Sar</taxon>
        <taxon>Alveolata</taxon>
        <taxon>Apicomplexa</taxon>
        <taxon>Aconoidasida</taxon>
        <taxon>Piroplasmida</taxon>
        <taxon>Babesiidae</taxon>
        <taxon>Babesia</taxon>
    </lineage>
</organism>
<keyword evidence="3" id="KW-1185">Reference proteome</keyword>